<evidence type="ECO:0000256" key="1">
    <source>
        <dbReference type="SAM" id="Phobius"/>
    </source>
</evidence>
<sequence>MKFKTFSLLYLSCLFMGIVFVFIFLSILSAFFEHNTYQQIVKYQIKHNAIYGSALNENYFSYRLELIKEIKPDIVAIGSSRVGQFKQKFFKTSFVAAANAGNSLAETYYFVEEMIKNHKPKLVILGIDPWWFNKKMPNNKYLSYQQNNGKNINSTKIFNALKIFFSNPSIFINQLIAHQTTTNPYTSIPSLGFRAITKSNGSFPDGSYLYFSTLSGISPAEDKKFSNSKERIDQEIFPFFYGEELDYPRIEEFYSLLALLKQHKIQVLTLTTPLSPTIYNVLVNEKKKDFAWLQKFDEFARKNKIFHFLNPHKLQTIDCEFYDGFHGGDIAYARILEQIAKIDTDMVNFLDLQKIQETIKTKRGHAYSDNLGKYREIDFLNIGCKK</sequence>
<gene>
    <name evidence="2" type="ORF">CQA58_02850</name>
</gene>
<dbReference type="EMBL" id="NXLV01000003">
    <property type="protein sequence ID" value="RDU71501.1"/>
    <property type="molecule type" value="Genomic_DNA"/>
</dbReference>
<keyword evidence="1" id="KW-0812">Transmembrane</keyword>
<comment type="caution">
    <text evidence="2">The sequence shown here is derived from an EMBL/GenBank/DDBJ whole genome shotgun (WGS) entry which is preliminary data.</text>
</comment>
<evidence type="ECO:0000313" key="3">
    <source>
        <dbReference type="Proteomes" id="UP000257045"/>
    </source>
</evidence>
<feature type="transmembrane region" description="Helical" evidence="1">
    <location>
        <begin position="7"/>
        <end position="32"/>
    </location>
</feature>
<organism evidence="2 3">
    <name type="scientific">Helicobacter brantae</name>
    <dbReference type="NCBI Taxonomy" id="375927"/>
    <lineage>
        <taxon>Bacteria</taxon>
        <taxon>Pseudomonadati</taxon>
        <taxon>Campylobacterota</taxon>
        <taxon>Epsilonproteobacteria</taxon>
        <taxon>Campylobacterales</taxon>
        <taxon>Helicobacteraceae</taxon>
        <taxon>Helicobacter</taxon>
    </lineage>
</organism>
<dbReference type="RefSeq" id="WP_115569212.1">
    <property type="nucleotide sequence ID" value="NZ_NXLV01000003.1"/>
</dbReference>
<dbReference type="AlphaFoldDB" id="A0A3D8J402"/>
<accession>A0A3D8J402</accession>
<keyword evidence="3" id="KW-1185">Reference proteome</keyword>
<reference evidence="2 3" key="1">
    <citation type="submission" date="2018-04" db="EMBL/GenBank/DDBJ databases">
        <title>Novel Campyloabacter and Helicobacter Species and Strains.</title>
        <authorList>
            <person name="Mannion A.J."/>
            <person name="Shen Z."/>
            <person name="Fox J.G."/>
        </authorList>
    </citation>
    <scope>NUCLEOTIDE SEQUENCE [LARGE SCALE GENOMIC DNA]</scope>
    <source>
        <strain evidence="2 3">MIT 04-9366</strain>
    </source>
</reference>
<keyword evidence="1" id="KW-0472">Membrane</keyword>
<dbReference type="OrthoDB" id="1835489at2"/>
<dbReference type="Proteomes" id="UP000257045">
    <property type="component" value="Unassembled WGS sequence"/>
</dbReference>
<dbReference type="SUPFAM" id="SSF52266">
    <property type="entry name" value="SGNH hydrolase"/>
    <property type="match status" value="1"/>
</dbReference>
<name>A0A3D8J402_9HELI</name>
<proteinExistence type="predicted"/>
<keyword evidence="1" id="KW-1133">Transmembrane helix</keyword>
<protein>
    <submittedName>
        <fullName evidence="2">Uncharacterized protein</fullName>
    </submittedName>
</protein>
<evidence type="ECO:0000313" key="2">
    <source>
        <dbReference type="EMBL" id="RDU71501.1"/>
    </source>
</evidence>